<protein>
    <submittedName>
        <fullName evidence="5">Ribosome assembly protein Noc2</fullName>
    </submittedName>
</protein>
<evidence type="ECO:0000313" key="5">
    <source>
        <dbReference type="EMBL" id="CCG83070.1"/>
    </source>
</evidence>
<accession>R4XBY0</accession>
<reference evidence="5 6" key="1">
    <citation type="journal article" date="2013" name="MBio">
        <title>Genome sequencing of the plant pathogen Taphrina deformans, the causal agent of peach leaf curl.</title>
        <authorList>
            <person name="Cisse O.H."/>
            <person name="Almeida J.M.G.C.F."/>
            <person name="Fonseca A."/>
            <person name="Kumar A.A."/>
            <person name="Salojaervi J."/>
            <person name="Overmyer K."/>
            <person name="Hauser P.M."/>
            <person name="Pagni M."/>
        </authorList>
    </citation>
    <scope>NUCLEOTIDE SEQUENCE [LARGE SCALE GENOMIC DNA]</scope>
    <source>
        <strain evidence="6">PYCC 5710 / ATCC 11124 / CBS 356.35 / IMI 108563 / JCM 9778 / NBRC 8474</strain>
    </source>
</reference>
<feature type="compositionally biased region" description="Acidic residues" evidence="4">
    <location>
        <begin position="687"/>
        <end position="698"/>
    </location>
</feature>
<dbReference type="VEuPathDB" id="FungiDB:TAPDE_003250"/>
<feature type="compositionally biased region" description="Basic residues" evidence="4">
    <location>
        <begin position="21"/>
        <end position="39"/>
    </location>
</feature>
<dbReference type="GO" id="GO:0005730">
    <property type="term" value="C:nucleolus"/>
    <property type="evidence" value="ECO:0007669"/>
    <property type="project" value="TreeGrafter"/>
</dbReference>
<dbReference type="InterPro" id="IPR005343">
    <property type="entry name" value="Noc2"/>
</dbReference>
<dbReference type="Proteomes" id="UP000013776">
    <property type="component" value="Unassembled WGS sequence"/>
</dbReference>
<keyword evidence="6" id="KW-1185">Reference proteome</keyword>
<feature type="compositionally biased region" description="Acidic residues" evidence="4">
    <location>
        <begin position="104"/>
        <end position="113"/>
    </location>
</feature>
<sequence length="698" mass="78548">MGKISKATKKFQTKKLDGVLKKRKEHKKAAQKFKSKKPTKNGTADDSTEEAKPKGERNGDLFDSMNVDEFMAGGFEQGIDEPKKSEKKVKSKTTKSDSASEASASDDESDEEAPAATLHADQLKDLSKTDPAFYKFLQDNDAELLNFDNAEEADLQFSDEDDGDAEEMVGGRVGPEVLKLKTVEKWEQQLAEKSLRSLRKIVLAFRAAAHLNEETDKTYRYSIDDPEAFQRLTVLAVVGIPKFLDSYVPIKKSAAGKPKIPTENKKFIKLIPTLKSHFATLLHFLQGLSDADMQKQVLDSSVLLVGYMLTFRKFLKDYMKAVLEIWSTCSSDATRISAFLLIREFLTMGDSGLREAGLKIVYSSFVRESRNINSHTLPLVNLMKNSASDLFGLDYGVSYQLIFGFLRQLAIVLRKSINEKSKDSYKTVYNWQFVNSLDFWSITLSHHAAAPSSSLRPLIYPLVQVTLGAARLIPTAQFFPLRFHLIKSLNRLASSTNTYIPLAPLIFEVLESADMKKKPLPTTVKPMNFDTAIRAKQEYLRTKVYVDQVGDQAIELLLDFYAINSTSVAFPELCIPAIVQIKRYMKKTKNAKIGRALGGVVERLTVNAKYIEGKRQHVHFTPRNLVQLDTFSDNLDIDKTPLGSYVKVQKKMRDEAKALIAESEAREEARKSKKELKGEKEMAALEDSSDEDMEDDDE</sequence>
<dbReference type="STRING" id="1097556.R4XBY0"/>
<dbReference type="PANTHER" id="PTHR12687">
    <property type="entry name" value="NUCLEOLAR COMPLEX 2 AND RAD4-RELATED"/>
    <property type="match status" value="1"/>
</dbReference>
<name>R4XBY0_TAPDE</name>
<dbReference type="PANTHER" id="PTHR12687:SF4">
    <property type="entry name" value="NUCLEOLAR COMPLEX PROTEIN 2 HOMOLOG"/>
    <property type="match status" value="1"/>
</dbReference>
<proteinExistence type="inferred from homology"/>
<dbReference type="GO" id="GO:0030691">
    <property type="term" value="C:Noc2p-Noc3p complex"/>
    <property type="evidence" value="ECO:0007669"/>
    <property type="project" value="TreeGrafter"/>
</dbReference>
<comment type="subcellular location">
    <subcellularLocation>
        <location evidence="1">Nucleus</location>
    </subcellularLocation>
</comment>
<comment type="similarity">
    <text evidence="2">Belongs to the NOC2 family.</text>
</comment>
<evidence type="ECO:0000256" key="1">
    <source>
        <dbReference type="ARBA" id="ARBA00004123"/>
    </source>
</evidence>
<keyword evidence="3" id="KW-0539">Nucleus</keyword>
<dbReference type="Pfam" id="PF03715">
    <property type="entry name" value="Noc2"/>
    <property type="match status" value="1"/>
</dbReference>
<dbReference type="GO" id="GO:0042273">
    <property type="term" value="P:ribosomal large subunit biogenesis"/>
    <property type="evidence" value="ECO:0007669"/>
    <property type="project" value="TreeGrafter"/>
</dbReference>
<dbReference type="EMBL" id="CAHR02000119">
    <property type="protein sequence ID" value="CCG83070.1"/>
    <property type="molecule type" value="Genomic_DNA"/>
</dbReference>
<dbReference type="AlphaFoldDB" id="R4XBY0"/>
<dbReference type="OrthoDB" id="10266662at2759"/>
<dbReference type="eggNOG" id="KOG2256">
    <property type="taxonomic scope" value="Eukaryota"/>
</dbReference>
<feature type="region of interest" description="Disordered" evidence="4">
    <location>
        <begin position="1"/>
        <end position="123"/>
    </location>
</feature>
<feature type="compositionally biased region" description="Basic and acidic residues" evidence="4">
    <location>
        <begin position="49"/>
        <end position="60"/>
    </location>
</feature>
<evidence type="ECO:0000256" key="3">
    <source>
        <dbReference type="ARBA" id="ARBA00023242"/>
    </source>
</evidence>
<dbReference type="GO" id="GO:0005654">
    <property type="term" value="C:nucleoplasm"/>
    <property type="evidence" value="ECO:0007669"/>
    <property type="project" value="TreeGrafter"/>
</dbReference>
<feature type="compositionally biased region" description="Basic residues" evidence="4">
    <location>
        <begin position="1"/>
        <end position="13"/>
    </location>
</feature>
<dbReference type="GO" id="GO:0030690">
    <property type="term" value="C:Noc1p-Noc2p complex"/>
    <property type="evidence" value="ECO:0007669"/>
    <property type="project" value="TreeGrafter"/>
</dbReference>
<evidence type="ECO:0000256" key="4">
    <source>
        <dbReference type="SAM" id="MobiDB-lite"/>
    </source>
</evidence>
<organism evidence="5 6">
    <name type="scientific">Taphrina deformans (strain PYCC 5710 / ATCC 11124 / CBS 356.35 / IMI 108563 / JCM 9778 / NBRC 8474)</name>
    <name type="common">Peach leaf curl fungus</name>
    <name type="synonym">Lalaria deformans</name>
    <dbReference type="NCBI Taxonomy" id="1097556"/>
    <lineage>
        <taxon>Eukaryota</taxon>
        <taxon>Fungi</taxon>
        <taxon>Dikarya</taxon>
        <taxon>Ascomycota</taxon>
        <taxon>Taphrinomycotina</taxon>
        <taxon>Taphrinomycetes</taxon>
        <taxon>Taphrinales</taxon>
        <taxon>Taphrinaceae</taxon>
        <taxon>Taphrina</taxon>
    </lineage>
</organism>
<comment type="caution">
    <text evidence="5">The sequence shown here is derived from an EMBL/GenBank/DDBJ whole genome shotgun (WGS) entry which is preliminary data.</text>
</comment>
<evidence type="ECO:0000313" key="6">
    <source>
        <dbReference type="Proteomes" id="UP000013776"/>
    </source>
</evidence>
<feature type="region of interest" description="Disordered" evidence="4">
    <location>
        <begin position="663"/>
        <end position="698"/>
    </location>
</feature>
<evidence type="ECO:0000256" key="2">
    <source>
        <dbReference type="ARBA" id="ARBA00005907"/>
    </source>
</evidence>
<gene>
    <name evidence="5" type="ORF">TAPDE_003250</name>
</gene>
<feature type="compositionally biased region" description="Basic and acidic residues" evidence="4">
    <location>
        <begin position="663"/>
        <end position="683"/>
    </location>
</feature>